<evidence type="ECO:0000256" key="1">
    <source>
        <dbReference type="SAM" id="MobiDB-lite"/>
    </source>
</evidence>
<dbReference type="EMBL" id="MTKO01000001">
    <property type="protein sequence ID" value="RWX48307.1"/>
    <property type="molecule type" value="Genomic_DNA"/>
</dbReference>
<name>A0A444J5G3_9BACT</name>
<dbReference type="AlphaFoldDB" id="A0A444J5G3"/>
<comment type="caution">
    <text evidence="2">The sequence shown here is derived from an EMBL/GenBank/DDBJ whole genome shotgun (WGS) entry which is preliminary data.</text>
</comment>
<feature type="region of interest" description="Disordered" evidence="1">
    <location>
        <begin position="30"/>
        <end position="80"/>
    </location>
</feature>
<gene>
    <name evidence="2" type="ORF">H206_05136</name>
</gene>
<organism evidence="2 3">
    <name type="scientific">Candidatus Electrothrix aarhusensis</name>
    <dbReference type="NCBI Taxonomy" id="1859131"/>
    <lineage>
        <taxon>Bacteria</taxon>
        <taxon>Pseudomonadati</taxon>
        <taxon>Thermodesulfobacteriota</taxon>
        <taxon>Desulfobulbia</taxon>
        <taxon>Desulfobulbales</taxon>
        <taxon>Desulfobulbaceae</taxon>
        <taxon>Candidatus Electrothrix</taxon>
    </lineage>
</organism>
<evidence type="ECO:0000313" key="3">
    <source>
        <dbReference type="Proteomes" id="UP000287853"/>
    </source>
</evidence>
<evidence type="ECO:0000313" key="2">
    <source>
        <dbReference type="EMBL" id="RWX48307.1"/>
    </source>
</evidence>
<accession>A0A444J5G3</accession>
<proteinExistence type="predicted"/>
<reference evidence="2 3" key="1">
    <citation type="submission" date="2017-01" db="EMBL/GenBank/DDBJ databases">
        <title>The cable genome- insights into the physiology and evolution of filamentous bacteria capable of sulfide oxidation via long distance electron transfer.</title>
        <authorList>
            <person name="Schreiber L."/>
            <person name="Bjerg J.T."/>
            <person name="Boggild A."/>
            <person name="Van De Vossenberg J."/>
            <person name="Meysman F."/>
            <person name="Nielsen L.P."/>
            <person name="Schramm A."/>
            <person name="Kjeldsen K.U."/>
        </authorList>
    </citation>
    <scope>NUCLEOTIDE SEQUENCE [LARGE SCALE GENOMIC DNA]</scope>
    <source>
        <strain evidence="2">MCF</strain>
    </source>
</reference>
<keyword evidence="3" id="KW-1185">Reference proteome</keyword>
<protein>
    <submittedName>
        <fullName evidence="2">Uncharacterized protein</fullName>
    </submittedName>
</protein>
<sequence>MIALSCAPDSVLCSIDEITALSLLSANPEIPQSSAKSVGRAEQSVTDNNRVTEPMEKSRGLLKGENHIGEQRRRGYHCND</sequence>
<feature type="compositionally biased region" description="Basic and acidic residues" evidence="1">
    <location>
        <begin position="53"/>
        <end position="80"/>
    </location>
</feature>
<dbReference type="Proteomes" id="UP000287853">
    <property type="component" value="Unassembled WGS sequence"/>
</dbReference>